<sequence>MVLEKRPPLMNVKKMNLFMVSQWRRWSLKTKQEGDKEENLQGRKVSISRCPSGLVALGMLDHNQVILSVRPSEVVSVNRL</sequence>
<dbReference type="EMBL" id="SZYD01002580">
    <property type="protein sequence ID" value="KAC9378525.1"/>
    <property type="molecule type" value="Genomic_DNA"/>
</dbReference>
<protein>
    <submittedName>
        <fullName evidence="1">Uncharacterized protein</fullName>
    </submittedName>
</protein>
<proteinExistence type="predicted"/>
<keyword evidence="2" id="KW-1185">Reference proteome</keyword>
<evidence type="ECO:0000313" key="2">
    <source>
        <dbReference type="Proteomes" id="UP000326396"/>
    </source>
</evidence>
<organism evidence="1 2">
    <name type="scientific">Mikania micrantha</name>
    <name type="common">bitter vine</name>
    <dbReference type="NCBI Taxonomy" id="192012"/>
    <lineage>
        <taxon>Eukaryota</taxon>
        <taxon>Viridiplantae</taxon>
        <taxon>Streptophyta</taxon>
        <taxon>Embryophyta</taxon>
        <taxon>Tracheophyta</taxon>
        <taxon>Spermatophyta</taxon>
        <taxon>Magnoliopsida</taxon>
        <taxon>eudicotyledons</taxon>
        <taxon>Gunneridae</taxon>
        <taxon>Pentapetalae</taxon>
        <taxon>asterids</taxon>
        <taxon>campanulids</taxon>
        <taxon>Asterales</taxon>
        <taxon>Asteraceae</taxon>
        <taxon>Asteroideae</taxon>
        <taxon>Heliantheae alliance</taxon>
        <taxon>Eupatorieae</taxon>
        <taxon>Mikania</taxon>
    </lineage>
</organism>
<evidence type="ECO:0000313" key="1">
    <source>
        <dbReference type="EMBL" id="KAC9378525.1"/>
    </source>
</evidence>
<name>A0A5N6L7V1_9ASTR</name>
<accession>A0A5N6L7V1</accession>
<dbReference type="Proteomes" id="UP000326396">
    <property type="component" value="Unassembled WGS sequence"/>
</dbReference>
<comment type="caution">
    <text evidence="1">The sequence shown here is derived from an EMBL/GenBank/DDBJ whole genome shotgun (WGS) entry which is preliminary data.</text>
</comment>
<gene>
    <name evidence="1" type="ORF">E3N88_45933</name>
</gene>
<reference evidence="1 2" key="1">
    <citation type="submission" date="2019-05" db="EMBL/GenBank/DDBJ databases">
        <title>Mikania micrantha, genome provides insights into the molecular mechanism of rapid growth.</title>
        <authorList>
            <person name="Liu B."/>
        </authorList>
    </citation>
    <scope>NUCLEOTIDE SEQUENCE [LARGE SCALE GENOMIC DNA]</scope>
    <source>
        <strain evidence="1">NLD-2019</strain>
        <tissue evidence="1">Leaf</tissue>
    </source>
</reference>
<dbReference type="AlphaFoldDB" id="A0A5N6L7V1"/>